<evidence type="ECO:0000259" key="3">
    <source>
        <dbReference type="PROSITE" id="PS50157"/>
    </source>
</evidence>
<keyword evidence="1" id="KW-0862">Zinc</keyword>
<reference evidence="4 5" key="1">
    <citation type="submission" date="2021-02" db="EMBL/GenBank/DDBJ databases">
        <title>Genome assembly of Pseudopithomyces chartarum.</title>
        <authorList>
            <person name="Jauregui R."/>
            <person name="Singh J."/>
            <person name="Voisey C."/>
        </authorList>
    </citation>
    <scope>NUCLEOTIDE SEQUENCE [LARGE SCALE GENOMIC DNA]</scope>
    <source>
        <strain evidence="4 5">AGR01</strain>
    </source>
</reference>
<evidence type="ECO:0000313" key="5">
    <source>
        <dbReference type="Proteomes" id="UP001280581"/>
    </source>
</evidence>
<name>A0AAN6LXB3_9PLEO</name>
<feature type="domain" description="C2H2-type" evidence="3">
    <location>
        <begin position="346"/>
        <end position="369"/>
    </location>
</feature>
<comment type="caution">
    <text evidence="4">The sequence shown here is derived from an EMBL/GenBank/DDBJ whole genome shotgun (WGS) entry which is preliminary data.</text>
</comment>
<dbReference type="SMART" id="SM00355">
    <property type="entry name" value="ZnF_C2H2"/>
    <property type="match status" value="2"/>
</dbReference>
<protein>
    <recommendedName>
        <fullName evidence="3">C2H2-type domain-containing protein</fullName>
    </recommendedName>
</protein>
<dbReference type="PROSITE" id="PS00028">
    <property type="entry name" value="ZINC_FINGER_C2H2_1"/>
    <property type="match status" value="1"/>
</dbReference>
<evidence type="ECO:0000256" key="1">
    <source>
        <dbReference type="PROSITE-ProRule" id="PRU00042"/>
    </source>
</evidence>
<dbReference type="Proteomes" id="UP001280581">
    <property type="component" value="Unassembled WGS sequence"/>
</dbReference>
<accession>A0AAN6LXB3</accession>
<organism evidence="4 5">
    <name type="scientific">Pseudopithomyces chartarum</name>
    <dbReference type="NCBI Taxonomy" id="1892770"/>
    <lineage>
        <taxon>Eukaryota</taxon>
        <taxon>Fungi</taxon>
        <taxon>Dikarya</taxon>
        <taxon>Ascomycota</taxon>
        <taxon>Pezizomycotina</taxon>
        <taxon>Dothideomycetes</taxon>
        <taxon>Pleosporomycetidae</taxon>
        <taxon>Pleosporales</taxon>
        <taxon>Massarineae</taxon>
        <taxon>Didymosphaeriaceae</taxon>
        <taxon>Pseudopithomyces</taxon>
    </lineage>
</organism>
<dbReference type="Gene3D" id="3.30.160.60">
    <property type="entry name" value="Classic Zinc Finger"/>
    <property type="match status" value="1"/>
</dbReference>
<evidence type="ECO:0000256" key="2">
    <source>
        <dbReference type="SAM" id="MobiDB-lite"/>
    </source>
</evidence>
<dbReference type="InterPro" id="IPR013087">
    <property type="entry name" value="Znf_C2H2_type"/>
</dbReference>
<dbReference type="EMBL" id="WVTA01000006">
    <property type="protein sequence ID" value="KAK3208936.1"/>
    <property type="molecule type" value="Genomic_DNA"/>
</dbReference>
<keyword evidence="1" id="KW-0479">Metal-binding</keyword>
<dbReference type="PROSITE" id="PS50157">
    <property type="entry name" value="ZINC_FINGER_C2H2_2"/>
    <property type="match status" value="1"/>
</dbReference>
<keyword evidence="5" id="KW-1185">Reference proteome</keyword>
<feature type="compositionally biased region" description="Basic and acidic residues" evidence="2">
    <location>
        <begin position="276"/>
        <end position="292"/>
    </location>
</feature>
<dbReference type="AlphaFoldDB" id="A0AAN6LXB3"/>
<feature type="region of interest" description="Disordered" evidence="2">
    <location>
        <begin position="269"/>
        <end position="303"/>
    </location>
</feature>
<sequence length="466" mass="53540">MPASGLLTPPMMYNLDTRRDSIASSNTSLSFGSCSTDYSMPVTPTHVESPLAGRGFADIIPYEHNQELQDEFFHGPPMEPKSLVGADDGMCEPWVLENSNASMNAHSAGFYFESHTSAQPTFETSMVPPRQFVWDTWPTADSSTSHQLSNHASSFDVSRGAASSMWVEPINFDHAPHMATLQTSADMADVEDEYVDVRPPTSVRVEENDYVMVPSPYLSHSEPFGELTCSFAQSPQEVCFKQEHSPSPVKREPENDCRALRLEPLIYESPTGGKSVKREQSRRSKVYKERKSTKGLRRTKSLKGPTEGGYCPRLVQGQIWDVKEDGEFFWDEKNREYRSRTVRESHRCRKCFKAFRREEHRTRHEKSTHRYAHSDPSEIIVPEYPCIICVSLKINKEPFNRYDNLVVHWQTHISKEGCKSWRNPRMSLREVQAYFKNDPKTMEKIETMYMNTLRKDEEKKRLQASP</sequence>
<proteinExistence type="predicted"/>
<evidence type="ECO:0000313" key="4">
    <source>
        <dbReference type="EMBL" id="KAK3208936.1"/>
    </source>
</evidence>
<keyword evidence="1" id="KW-0863">Zinc-finger</keyword>
<gene>
    <name evidence="4" type="ORF">GRF29_69g171033</name>
</gene>
<dbReference type="GO" id="GO:0008270">
    <property type="term" value="F:zinc ion binding"/>
    <property type="evidence" value="ECO:0007669"/>
    <property type="project" value="UniProtKB-KW"/>
</dbReference>